<sequence length="97" mass="11665">MTGLQGSGSALSVERLCRLAEVNRAAFYRKWQDHAPKQEETALRDRLQRLCVANRHYGYRRITALLKREGWHINHKRVQRLMREDNRKRVRDPTLRR</sequence>
<dbReference type="Proteomes" id="UP000018851">
    <property type="component" value="Chromosome"/>
</dbReference>
<dbReference type="InterPro" id="IPR050900">
    <property type="entry name" value="Transposase_IS3/IS150/IS904"/>
</dbReference>
<dbReference type="STRING" id="1123269.NX02_06160"/>
<accession>W0A9F3</accession>
<evidence type="ECO:0000259" key="1">
    <source>
        <dbReference type="Pfam" id="PF13276"/>
    </source>
</evidence>
<dbReference type="EMBL" id="CP006644">
    <property type="protein sequence ID" value="AHE52963.1"/>
    <property type="molecule type" value="Genomic_DNA"/>
</dbReference>
<dbReference type="OrthoDB" id="9809060at2"/>
<dbReference type="PANTHER" id="PTHR46889">
    <property type="entry name" value="TRANSPOSASE INSF FOR INSERTION SEQUENCE IS3B-RELATED"/>
    <property type="match status" value="1"/>
</dbReference>
<evidence type="ECO:0000313" key="2">
    <source>
        <dbReference type="EMBL" id="AHE52963.1"/>
    </source>
</evidence>
<dbReference type="KEGG" id="ssan:NX02_06160"/>
<feature type="domain" description="HTH-like" evidence="1">
    <location>
        <begin position="40"/>
        <end position="85"/>
    </location>
</feature>
<dbReference type="HOGENOM" id="CLU_027402_6_5_5"/>
<proteinExistence type="predicted"/>
<dbReference type="AlphaFoldDB" id="W0A9F3"/>
<evidence type="ECO:0000313" key="3">
    <source>
        <dbReference type="Proteomes" id="UP000018851"/>
    </source>
</evidence>
<name>W0A9F3_9SPHN</name>
<dbReference type="PATRIC" id="fig|1123269.5.peg.1190"/>
<reference evidence="2 3" key="1">
    <citation type="submission" date="2013-07" db="EMBL/GenBank/DDBJ databases">
        <title>Completed genome of Sphingomonas sanxanigenens NX02.</title>
        <authorList>
            <person name="Ma T."/>
            <person name="Huang H."/>
            <person name="Wu M."/>
            <person name="Li X."/>
            <person name="Li G."/>
        </authorList>
    </citation>
    <scope>NUCLEOTIDE SEQUENCE [LARGE SCALE GENOMIC DNA]</scope>
    <source>
        <strain evidence="2 3">NX02</strain>
    </source>
</reference>
<organism evidence="2 3">
    <name type="scientific">Sphingomonas sanxanigenens DSM 19645 = NX02</name>
    <dbReference type="NCBI Taxonomy" id="1123269"/>
    <lineage>
        <taxon>Bacteria</taxon>
        <taxon>Pseudomonadati</taxon>
        <taxon>Pseudomonadota</taxon>
        <taxon>Alphaproteobacteria</taxon>
        <taxon>Sphingomonadales</taxon>
        <taxon>Sphingomonadaceae</taxon>
        <taxon>Sphingomonas</taxon>
    </lineage>
</organism>
<dbReference type="Pfam" id="PF13276">
    <property type="entry name" value="HTH_21"/>
    <property type="match status" value="1"/>
</dbReference>
<keyword evidence="3" id="KW-1185">Reference proteome</keyword>
<protein>
    <recommendedName>
        <fullName evidence="1">HTH-like domain-containing protein</fullName>
    </recommendedName>
</protein>
<gene>
    <name evidence="2" type="ORF">NX02_06160</name>
</gene>
<dbReference type="PANTHER" id="PTHR46889:SF7">
    <property type="entry name" value="TRANSPOSASE FOR INSERTION SEQUENCE ELEMENT IS904"/>
    <property type="match status" value="1"/>
</dbReference>
<dbReference type="InterPro" id="IPR025948">
    <property type="entry name" value="HTH-like_dom"/>
</dbReference>
<dbReference type="eggNOG" id="COG2801">
    <property type="taxonomic scope" value="Bacteria"/>
</dbReference>